<sequence>MELNFASETRYIVSSTVFHVCGQNISSLDFCCGGRLCCEHEKDVFLSFISRTTERTDIGNPSPPGGSIEVSPGSWSINGSGYDIWGGSDSFHFYNFERTSDVTVTAFVESWITSHSWAKGGVMIRESLAANSAHAMLVSTGASGVSHQWRQSTGGSSRDVTTYPGTKKVWLRMVKEGSKITSYMKLDYERDFEQFYVQDIPFTSSSFFVGIAVTSHLQGSLANLVVRNFEIQNQVWVPIPQQSLDIGKPNPAGSAIETAPGNWTVTGAGSDIWGSQDSFHFVQFNRTTDVTITAFVKSWVTSYDWAKGGIMIRDTLDANSANAMAYSSGHSRVVMQYRSNAGASSSGMDKNIGTKRVWLRLVKEGNKITSYYKNEFDLVYQKLGTYNIVFTRDWYYVGIAVCSHIQGTLSTLEVSDFEISDEIFTLPARDIGDTGREIFAQKLNAEVWSIKGAGWDIGGTADSFAFNNYKQNGENLTATVYLNKLNQRNLNSKGGIMLRASHSPDAPHVSLLAAKNGITMFYRKNAGGGTSSKNVGVWSENMDLKLEKLRNTVACLYKHKSSADWFYLDSVAIDVGEDFYVGHAVTSAEYGQEATLLAGNIYVNDKAIA</sequence>
<dbReference type="Gene3D" id="2.60.120.200">
    <property type="match status" value="2"/>
</dbReference>
<accession>A0ABD3QNB1</accession>
<name>A0ABD3QNB1_9STRA</name>
<evidence type="ECO:0000313" key="2">
    <source>
        <dbReference type="Proteomes" id="UP001516023"/>
    </source>
</evidence>
<dbReference type="EMBL" id="JABMIG020000026">
    <property type="protein sequence ID" value="KAL3801538.1"/>
    <property type="molecule type" value="Genomic_DNA"/>
</dbReference>
<evidence type="ECO:0000313" key="1">
    <source>
        <dbReference type="EMBL" id="KAL3801538.1"/>
    </source>
</evidence>
<protein>
    <submittedName>
        <fullName evidence="1">Uncharacterized protein</fullName>
    </submittedName>
</protein>
<keyword evidence="2" id="KW-1185">Reference proteome</keyword>
<gene>
    <name evidence="1" type="ORF">HJC23_000976</name>
</gene>
<comment type="caution">
    <text evidence="1">The sequence shown here is derived from an EMBL/GenBank/DDBJ whole genome shotgun (WGS) entry which is preliminary data.</text>
</comment>
<dbReference type="AlphaFoldDB" id="A0ABD3QNB1"/>
<dbReference type="Proteomes" id="UP001516023">
    <property type="component" value="Unassembled WGS sequence"/>
</dbReference>
<organism evidence="1 2">
    <name type="scientific">Cyclotella cryptica</name>
    <dbReference type="NCBI Taxonomy" id="29204"/>
    <lineage>
        <taxon>Eukaryota</taxon>
        <taxon>Sar</taxon>
        <taxon>Stramenopiles</taxon>
        <taxon>Ochrophyta</taxon>
        <taxon>Bacillariophyta</taxon>
        <taxon>Coscinodiscophyceae</taxon>
        <taxon>Thalassiosirophycidae</taxon>
        <taxon>Stephanodiscales</taxon>
        <taxon>Stephanodiscaceae</taxon>
        <taxon>Cyclotella</taxon>
    </lineage>
</organism>
<proteinExistence type="predicted"/>
<reference evidence="1 2" key="1">
    <citation type="journal article" date="2020" name="G3 (Bethesda)">
        <title>Improved Reference Genome for Cyclotella cryptica CCMP332, a Model for Cell Wall Morphogenesis, Salinity Adaptation, and Lipid Production in Diatoms (Bacillariophyta).</title>
        <authorList>
            <person name="Roberts W.R."/>
            <person name="Downey K.M."/>
            <person name="Ruck E.C."/>
            <person name="Traller J.C."/>
            <person name="Alverson A.J."/>
        </authorList>
    </citation>
    <scope>NUCLEOTIDE SEQUENCE [LARGE SCALE GENOMIC DNA]</scope>
    <source>
        <strain evidence="1 2">CCMP332</strain>
    </source>
</reference>